<keyword evidence="7" id="KW-0539">Nucleus</keyword>
<dbReference type="GO" id="GO:0005634">
    <property type="term" value="C:nucleus"/>
    <property type="evidence" value="ECO:0007669"/>
    <property type="project" value="UniProtKB-SubCell"/>
</dbReference>
<feature type="domain" description="RAI1-like" evidence="8">
    <location>
        <begin position="19"/>
        <end position="364"/>
    </location>
</feature>
<dbReference type="GO" id="GO:0000956">
    <property type="term" value="P:nuclear-transcribed mRNA catabolic process"/>
    <property type="evidence" value="ECO:0007669"/>
    <property type="project" value="TreeGrafter"/>
</dbReference>
<evidence type="ECO:0000256" key="5">
    <source>
        <dbReference type="ARBA" id="ARBA00044692"/>
    </source>
</evidence>
<dbReference type="GO" id="GO:0000166">
    <property type="term" value="F:nucleotide binding"/>
    <property type="evidence" value="ECO:0007669"/>
    <property type="project" value="UniProtKB-KW"/>
</dbReference>
<comment type="catalytic activity">
    <reaction evidence="5">
        <text>a 5'-end triphospho-ribonucleoside in mRNA + H2O = a 5'-end phospho-ribonucleoside in mRNA + diphosphate + H(+)</text>
        <dbReference type="Rhea" id="RHEA:78683"/>
        <dbReference type="Rhea" id="RHEA-COMP:15692"/>
        <dbReference type="Rhea" id="RHEA-COMP:17164"/>
        <dbReference type="ChEBI" id="CHEBI:15377"/>
        <dbReference type="ChEBI" id="CHEBI:15378"/>
        <dbReference type="ChEBI" id="CHEBI:33019"/>
        <dbReference type="ChEBI" id="CHEBI:138282"/>
        <dbReference type="ChEBI" id="CHEBI:167618"/>
    </reaction>
    <physiologicalReaction direction="left-to-right" evidence="5">
        <dbReference type="Rhea" id="RHEA:78684"/>
    </physiologicalReaction>
</comment>
<comment type="subcellular location">
    <subcellularLocation>
        <location evidence="7">Nucleus</location>
    </subcellularLocation>
</comment>
<keyword evidence="7" id="KW-0547">Nucleotide-binding</keyword>
<comment type="function">
    <text evidence="7">Decapping enzyme for NAD-capped RNAs: specifically hydrolyzes the nicotinamide adenine dinucleotide (NAD) cap from a subset of RNAs by removing the entire NAD moiety from the 5'-end of an NAD-capped RNA.</text>
</comment>
<evidence type="ECO:0000313" key="10">
    <source>
        <dbReference type="Proteomes" id="UP000038830"/>
    </source>
</evidence>
<dbReference type="Pfam" id="PF08652">
    <property type="entry name" value="RAI1"/>
    <property type="match status" value="1"/>
</dbReference>
<sequence>MSGVKLFPLNSRADTTALRQPKELYCFSRTFDGEYVNGDVCLSYYFLPDSDVDTNIDLGAGFGKFKKMDDDKDGVFDGFIGGLEDYERRTGSKVKADIITFRGIMTQLLILPYEQRNHIDLNVIYFDGHIFIQQDKKAKKMHERAPSVEQQRLMYSGYKFESVATVPKPLNEVSRATIEKRSKKIVNNVEQYCSVVRTGIGKTRIVLGGEVDCVWDYKPADSNPLPHYVELKTSSQISEPGQSVTFEKKLFKTWAQCFLLGITRVIYGFRDQNLTLRAVEEYKTEEIPVLLKSNPVNTNPRKINCVDALKWYGALVECIKAEIPRDESKSWRLTFDPQNKTLSLYELPPDISAEVLSTLLPESFKQWRLQSRSSS</sequence>
<accession>A0A0H5C6G6</accession>
<proteinExistence type="inferred from homology"/>
<dbReference type="GO" id="GO:0034353">
    <property type="term" value="F:mRNA 5'-diphosphatase activity"/>
    <property type="evidence" value="ECO:0007669"/>
    <property type="project" value="TreeGrafter"/>
</dbReference>
<keyword evidence="3 7" id="KW-0540">Nuclease</keyword>
<protein>
    <recommendedName>
        <fullName evidence="7">Decapping nuclease</fullName>
        <ecNumber evidence="7">3.6.1.-</ecNumber>
    </recommendedName>
</protein>
<comment type="similarity">
    <text evidence="2 7">Belongs to the DXO/Dom3Z family.</text>
</comment>
<evidence type="ECO:0000256" key="4">
    <source>
        <dbReference type="ARBA" id="ARBA00044676"/>
    </source>
</evidence>
<dbReference type="PANTHER" id="PTHR12395">
    <property type="entry name" value="DOM-3 RELATED"/>
    <property type="match status" value="1"/>
</dbReference>
<evidence type="ECO:0000313" key="9">
    <source>
        <dbReference type="EMBL" id="CEP23452.1"/>
    </source>
</evidence>
<dbReference type="GO" id="GO:0110155">
    <property type="term" value="P:NAD-cap decapping"/>
    <property type="evidence" value="ECO:0007669"/>
    <property type="project" value="TreeGrafter"/>
</dbReference>
<evidence type="ECO:0000259" key="8">
    <source>
        <dbReference type="Pfam" id="PF08652"/>
    </source>
</evidence>
<keyword evidence="7" id="KW-0479">Metal-binding</keyword>
<dbReference type="GO" id="GO:0046872">
    <property type="term" value="F:metal ion binding"/>
    <property type="evidence" value="ECO:0007669"/>
    <property type="project" value="UniProtKB-KW"/>
</dbReference>
<evidence type="ECO:0000256" key="7">
    <source>
        <dbReference type="RuleBase" id="RU367113"/>
    </source>
</evidence>
<dbReference type="PANTHER" id="PTHR12395:SF9">
    <property type="entry name" value="DECAPPING AND EXORIBONUCLEASE PROTEIN"/>
    <property type="match status" value="1"/>
</dbReference>
<comment type="catalytic activity">
    <reaction evidence="6">
        <text>a 5'-end NAD(+)-phospho-ribonucleoside in mRNA + H2O = a 5'-end phospho-ribonucleoside in mRNA + NAD(+) + H(+)</text>
        <dbReference type="Rhea" id="RHEA:60880"/>
        <dbReference type="Rhea" id="RHEA-COMP:15692"/>
        <dbReference type="Rhea" id="RHEA-COMP:15698"/>
        <dbReference type="ChEBI" id="CHEBI:15377"/>
        <dbReference type="ChEBI" id="CHEBI:15378"/>
        <dbReference type="ChEBI" id="CHEBI:57540"/>
        <dbReference type="ChEBI" id="CHEBI:138282"/>
        <dbReference type="ChEBI" id="CHEBI:144029"/>
    </reaction>
    <physiologicalReaction direction="left-to-right" evidence="6">
        <dbReference type="Rhea" id="RHEA:60881"/>
    </physiologicalReaction>
</comment>
<evidence type="ECO:0000256" key="1">
    <source>
        <dbReference type="ARBA" id="ARBA00001968"/>
    </source>
</evidence>
<evidence type="ECO:0000256" key="6">
    <source>
        <dbReference type="ARBA" id="ARBA00048124"/>
    </source>
</evidence>
<keyword evidence="7" id="KW-0694">RNA-binding</keyword>
<dbReference type="EC" id="3.6.1.-" evidence="7"/>
<evidence type="ECO:0000256" key="2">
    <source>
        <dbReference type="ARBA" id="ARBA00006562"/>
    </source>
</evidence>
<dbReference type="GO" id="GO:0003723">
    <property type="term" value="F:RNA binding"/>
    <property type="evidence" value="ECO:0007669"/>
    <property type="project" value="UniProtKB-KW"/>
</dbReference>
<keyword evidence="7" id="KW-0378">Hydrolase</keyword>
<gene>
    <name evidence="9" type="ORF">BN1211_4039</name>
</gene>
<dbReference type="EMBL" id="CDQK01000004">
    <property type="protein sequence ID" value="CEP23452.1"/>
    <property type="molecule type" value="Genomic_DNA"/>
</dbReference>
<name>A0A0H5C6G6_CYBJN</name>
<comment type="catalytic activity">
    <reaction evidence="4">
        <text>a 5'-end (N(7)-methyl 5'-triphosphoguanosine)-ribonucleoside-ribonucleotide in mRNA + H2O = a (N(7)-methyl 5'-triphosphoguanosine)-nucleoside + a 5'-end phospho-ribonucleoside in mRNA + H(+)</text>
        <dbReference type="Rhea" id="RHEA:66928"/>
        <dbReference type="Rhea" id="RHEA-COMP:15692"/>
        <dbReference type="Rhea" id="RHEA-COMP:17313"/>
        <dbReference type="ChEBI" id="CHEBI:15377"/>
        <dbReference type="ChEBI" id="CHEBI:15378"/>
        <dbReference type="ChEBI" id="CHEBI:138282"/>
        <dbReference type="ChEBI" id="CHEBI:172876"/>
        <dbReference type="ChEBI" id="CHEBI:172877"/>
    </reaction>
    <physiologicalReaction direction="left-to-right" evidence="4">
        <dbReference type="Rhea" id="RHEA:66929"/>
    </physiologicalReaction>
</comment>
<dbReference type="Proteomes" id="UP000038830">
    <property type="component" value="Unassembled WGS sequence"/>
</dbReference>
<organism evidence="9 10">
    <name type="scientific">Cyberlindnera jadinii (strain ATCC 18201 / CBS 1600 / BCRC 20928 / JCM 3617 / NBRC 0987 / NRRL Y-1542)</name>
    <name type="common">Torula yeast</name>
    <name type="synonym">Candida utilis</name>
    <dbReference type="NCBI Taxonomy" id="983966"/>
    <lineage>
        <taxon>Eukaryota</taxon>
        <taxon>Fungi</taxon>
        <taxon>Dikarya</taxon>
        <taxon>Ascomycota</taxon>
        <taxon>Saccharomycotina</taxon>
        <taxon>Saccharomycetes</taxon>
        <taxon>Phaffomycetales</taxon>
        <taxon>Phaffomycetaceae</taxon>
        <taxon>Cyberlindnera</taxon>
    </lineage>
</organism>
<dbReference type="GO" id="GO:0004518">
    <property type="term" value="F:nuclease activity"/>
    <property type="evidence" value="ECO:0007669"/>
    <property type="project" value="UniProtKB-KW"/>
</dbReference>
<reference evidence="10" key="1">
    <citation type="journal article" date="2015" name="J. Biotechnol.">
        <title>The structure of the Cyberlindnera jadinii genome and its relation to Candida utilis analyzed by the occurrence of single nucleotide polymorphisms.</title>
        <authorList>
            <person name="Rupp O."/>
            <person name="Brinkrolf K."/>
            <person name="Buerth C."/>
            <person name="Kunigo M."/>
            <person name="Schneider J."/>
            <person name="Jaenicke S."/>
            <person name="Goesmann A."/>
            <person name="Puehler A."/>
            <person name="Jaeger K.-E."/>
            <person name="Ernst J.F."/>
        </authorList>
    </citation>
    <scope>NUCLEOTIDE SEQUENCE [LARGE SCALE GENOMIC DNA]</scope>
    <source>
        <strain evidence="10">ATCC 18201 / CBS 1600 / BCRC 20928 / JCM 3617 / NBRC 0987 / NRRL Y-1542</strain>
    </source>
</reference>
<comment type="cofactor">
    <cofactor evidence="1 7">
        <name>a divalent metal cation</name>
        <dbReference type="ChEBI" id="CHEBI:60240"/>
    </cofactor>
</comment>
<dbReference type="GO" id="GO:0005829">
    <property type="term" value="C:cytosol"/>
    <property type="evidence" value="ECO:0007669"/>
    <property type="project" value="TreeGrafter"/>
</dbReference>
<dbReference type="InterPro" id="IPR039039">
    <property type="entry name" value="RAI1-like_fam"/>
</dbReference>
<evidence type="ECO:0000256" key="3">
    <source>
        <dbReference type="ARBA" id="ARBA00022722"/>
    </source>
</evidence>
<dbReference type="InterPro" id="IPR013961">
    <property type="entry name" value="RAI1"/>
</dbReference>
<dbReference type="AlphaFoldDB" id="A0A0H5C6G6"/>